<keyword evidence="2" id="KW-1185">Reference proteome</keyword>
<protein>
    <submittedName>
        <fullName evidence="1">Uncharacterized protein</fullName>
    </submittedName>
</protein>
<reference evidence="1" key="2">
    <citation type="submission" date="2020-11" db="EMBL/GenBank/DDBJ databases">
        <authorList>
            <person name="McCartney M.A."/>
            <person name="Auch B."/>
            <person name="Kono T."/>
            <person name="Mallez S."/>
            <person name="Becker A."/>
            <person name="Gohl D.M."/>
            <person name="Silverstein K.A.T."/>
            <person name="Koren S."/>
            <person name="Bechman K.B."/>
            <person name="Herman A."/>
            <person name="Abrahante J.E."/>
            <person name="Garbe J."/>
        </authorList>
    </citation>
    <scope>NUCLEOTIDE SEQUENCE</scope>
    <source>
        <strain evidence="1">Duluth1</strain>
        <tissue evidence="1">Whole animal</tissue>
    </source>
</reference>
<organism evidence="1 2">
    <name type="scientific">Dreissena polymorpha</name>
    <name type="common">Zebra mussel</name>
    <name type="synonym">Mytilus polymorpha</name>
    <dbReference type="NCBI Taxonomy" id="45954"/>
    <lineage>
        <taxon>Eukaryota</taxon>
        <taxon>Metazoa</taxon>
        <taxon>Spiralia</taxon>
        <taxon>Lophotrochozoa</taxon>
        <taxon>Mollusca</taxon>
        <taxon>Bivalvia</taxon>
        <taxon>Autobranchia</taxon>
        <taxon>Heteroconchia</taxon>
        <taxon>Euheterodonta</taxon>
        <taxon>Imparidentia</taxon>
        <taxon>Neoheterodontei</taxon>
        <taxon>Myida</taxon>
        <taxon>Dreissenoidea</taxon>
        <taxon>Dreissenidae</taxon>
        <taxon>Dreissena</taxon>
    </lineage>
</organism>
<gene>
    <name evidence="1" type="ORF">DPMN_107911</name>
</gene>
<comment type="caution">
    <text evidence="1">The sequence shown here is derived from an EMBL/GenBank/DDBJ whole genome shotgun (WGS) entry which is preliminary data.</text>
</comment>
<dbReference type="AlphaFoldDB" id="A0A9D4K830"/>
<proteinExistence type="predicted"/>
<name>A0A9D4K830_DREPO</name>
<evidence type="ECO:0000313" key="1">
    <source>
        <dbReference type="EMBL" id="KAH3834581.1"/>
    </source>
</evidence>
<evidence type="ECO:0000313" key="2">
    <source>
        <dbReference type="Proteomes" id="UP000828390"/>
    </source>
</evidence>
<accession>A0A9D4K830</accession>
<reference evidence="1" key="1">
    <citation type="journal article" date="2019" name="bioRxiv">
        <title>The Genome of the Zebra Mussel, Dreissena polymorpha: A Resource for Invasive Species Research.</title>
        <authorList>
            <person name="McCartney M.A."/>
            <person name="Auch B."/>
            <person name="Kono T."/>
            <person name="Mallez S."/>
            <person name="Zhang Y."/>
            <person name="Obille A."/>
            <person name="Becker A."/>
            <person name="Abrahante J.E."/>
            <person name="Garbe J."/>
            <person name="Badalamenti J.P."/>
            <person name="Herman A."/>
            <person name="Mangelson H."/>
            <person name="Liachko I."/>
            <person name="Sullivan S."/>
            <person name="Sone E.D."/>
            <person name="Koren S."/>
            <person name="Silverstein K.A.T."/>
            <person name="Beckman K.B."/>
            <person name="Gohl D.M."/>
        </authorList>
    </citation>
    <scope>NUCLEOTIDE SEQUENCE</scope>
    <source>
        <strain evidence="1">Duluth1</strain>
        <tissue evidence="1">Whole animal</tissue>
    </source>
</reference>
<dbReference type="Proteomes" id="UP000828390">
    <property type="component" value="Unassembled WGS sequence"/>
</dbReference>
<sequence length="82" mass="9670">MAKRKQLKGSAIYINEDLTNINQKVLMTIKRTLPENEAVWSWDGKIFQKSSKGVVRPIAYEEYKHWVGADWPKLINRFYSIK</sequence>
<dbReference type="EMBL" id="JAIWYP010000004">
    <property type="protein sequence ID" value="KAH3834581.1"/>
    <property type="molecule type" value="Genomic_DNA"/>
</dbReference>